<sequence>MSCLSCPIFPRHFKLDVSFSQIVPLISTTKATIKEQLETNLPMEKFESGIDSFSNICEDLKVSTAEKEQLYQLQENYINSLTENIEVQFAGSSPIFAALKILDPQSKHGIPDDCICTELAQQKEQKEDSKQVKHSNLSSCRSHTSQHSKGTTSFLTEAEIDNEDQQVAYRVEEVSTLLDLSPGRISSATRIFPHEKVIAVLDSMAGGFVKPNAEVSIEMWTLLKICDSTLGEKECHFVANRPSDLPQQGNDYDCVVFTSLYARCLIANNSMFVELGCLQDPFMKVVHKESNQPAEHYRSSPGAFQSIQASEPEVPLPQVPKVVEMPEAQPEPIGMVNYKGRLGFKQYMPMKPLKCGIKVWVHADATNGSSNKLNILQPPTPEASNSIQAPEPEVPVPQVAKSSCGPEAQPEPKQVPTALTALPNQDLAQLLEDDVVLTKPFTAGKKVWDKEVGIVVIYSEHFSEECFKRAVYFEGSSAHILTPWRFTTLCGGLYQTAKQFTINRSKNSLFASAILSTEASNDFWDNSSSD</sequence>
<evidence type="ECO:0000259" key="2">
    <source>
        <dbReference type="Pfam" id="PF13843"/>
    </source>
</evidence>
<dbReference type="Gene3D" id="3.40.395.10">
    <property type="entry name" value="Adenoviral Proteinase, Chain A"/>
    <property type="match status" value="1"/>
</dbReference>
<keyword evidence="4" id="KW-1185">Reference proteome</keyword>
<dbReference type="Proteomes" id="UP000225706">
    <property type="component" value="Unassembled WGS sequence"/>
</dbReference>
<name>A0A2B4RPW8_STYPI</name>
<dbReference type="STRING" id="50429.A0A2B4RPW8"/>
<comment type="caution">
    <text evidence="3">The sequence shown here is derived from an EMBL/GenBank/DDBJ whole genome shotgun (WGS) entry which is preliminary data.</text>
</comment>
<feature type="region of interest" description="Disordered" evidence="1">
    <location>
        <begin position="126"/>
        <end position="157"/>
    </location>
</feature>
<dbReference type="InterPro" id="IPR029526">
    <property type="entry name" value="PGBD"/>
</dbReference>
<dbReference type="Pfam" id="PF13843">
    <property type="entry name" value="DDE_Tnp_1_7"/>
    <property type="match status" value="1"/>
</dbReference>
<organism evidence="3 4">
    <name type="scientific">Stylophora pistillata</name>
    <name type="common">Smooth cauliflower coral</name>
    <dbReference type="NCBI Taxonomy" id="50429"/>
    <lineage>
        <taxon>Eukaryota</taxon>
        <taxon>Metazoa</taxon>
        <taxon>Cnidaria</taxon>
        <taxon>Anthozoa</taxon>
        <taxon>Hexacorallia</taxon>
        <taxon>Scleractinia</taxon>
        <taxon>Astrocoeniina</taxon>
        <taxon>Pocilloporidae</taxon>
        <taxon>Stylophora</taxon>
    </lineage>
</organism>
<protein>
    <recommendedName>
        <fullName evidence="2">PiggyBac transposable element-derived protein domain-containing protein</fullName>
    </recommendedName>
</protein>
<reference evidence="4" key="1">
    <citation type="journal article" date="2017" name="bioRxiv">
        <title>Comparative analysis of the genomes of Stylophora pistillata and Acropora digitifera provides evidence for extensive differences between species of corals.</title>
        <authorList>
            <person name="Voolstra C.R."/>
            <person name="Li Y."/>
            <person name="Liew Y.J."/>
            <person name="Baumgarten S."/>
            <person name="Zoccola D."/>
            <person name="Flot J.-F."/>
            <person name="Tambutte S."/>
            <person name="Allemand D."/>
            <person name="Aranda M."/>
        </authorList>
    </citation>
    <scope>NUCLEOTIDE SEQUENCE [LARGE SCALE GENOMIC DNA]</scope>
</reference>
<accession>A0A2B4RPW8</accession>
<evidence type="ECO:0000313" key="3">
    <source>
        <dbReference type="EMBL" id="PFX18853.1"/>
    </source>
</evidence>
<dbReference type="InterPro" id="IPR038765">
    <property type="entry name" value="Papain-like_cys_pep_sf"/>
</dbReference>
<evidence type="ECO:0000313" key="4">
    <source>
        <dbReference type="Proteomes" id="UP000225706"/>
    </source>
</evidence>
<gene>
    <name evidence="3" type="ORF">AWC38_SpisGene16765</name>
</gene>
<proteinExistence type="predicted"/>
<feature type="compositionally biased region" description="Polar residues" evidence="1">
    <location>
        <begin position="134"/>
        <end position="155"/>
    </location>
</feature>
<evidence type="ECO:0000256" key="1">
    <source>
        <dbReference type="SAM" id="MobiDB-lite"/>
    </source>
</evidence>
<dbReference type="AlphaFoldDB" id="A0A2B4RPW8"/>
<feature type="domain" description="PiggyBac transposable element-derived protein" evidence="2">
    <location>
        <begin position="335"/>
        <end position="388"/>
    </location>
</feature>
<dbReference type="EMBL" id="LSMT01000389">
    <property type="protein sequence ID" value="PFX18853.1"/>
    <property type="molecule type" value="Genomic_DNA"/>
</dbReference>
<dbReference type="SUPFAM" id="SSF54001">
    <property type="entry name" value="Cysteine proteinases"/>
    <property type="match status" value="1"/>
</dbReference>